<organism evidence="3 4">
    <name type="scientific">Artemisia annua</name>
    <name type="common">Sweet wormwood</name>
    <dbReference type="NCBI Taxonomy" id="35608"/>
    <lineage>
        <taxon>Eukaryota</taxon>
        <taxon>Viridiplantae</taxon>
        <taxon>Streptophyta</taxon>
        <taxon>Embryophyta</taxon>
        <taxon>Tracheophyta</taxon>
        <taxon>Spermatophyta</taxon>
        <taxon>Magnoliopsida</taxon>
        <taxon>eudicotyledons</taxon>
        <taxon>Gunneridae</taxon>
        <taxon>Pentapetalae</taxon>
        <taxon>asterids</taxon>
        <taxon>campanulids</taxon>
        <taxon>Asterales</taxon>
        <taxon>Asteraceae</taxon>
        <taxon>Asteroideae</taxon>
        <taxon>Anthemideae</taxon>
        <taxon>Artemisiinae</taxon>
        <taxon>Artemisia</taxon>
    </lineage>
</organism>
<accession>A0A2U1QAZ1</accession>
<dbReference type="OrthoDB" id="1701885at2759"/>
<sequence length="489" mass="54988">MDKWIVGLSQHFKKDTEKLDFMVPASPKIENDAKNDRNECFRCVGSIQEPSTSRFEGDCDGSSNVLLRTLTRGNRSSLRSRRAHMRALRPLSSLDSCLTAQLFKEHVEMEDYMFRSFGSPSMQSVRDLNVSNGSRIVISSASDDAFFVQKGNSEIGDNNVVSGVPSLPDRGGKLSSSTTMATGKRFNITSGSSHAKQLLCLGISLGLITSYMANKQEIEKLNGLLKQTENLVQDLHDELEMKDALIVQEINIEDERSQPVCNNNVSLEDESLLSVSQHDLENSTNYDNREFEDMKAKQDSLSNIEAELEAELEMLEMNITSSSRKGRFSNLVELEPDDNHSANYAVSPRELSLRLHEVLESQLKERIQELEAEIQMKQTPDHKSLYSRKHYENSVDEPVVLNLSGEALDAYNEAYDQFSKVSDSEEEATNSGQTGQISRHSGNNWTPRNWKDFGEDEMEKMLIKHIVEKAKKGSPAVLNAQRALFSMDL</sequence>
<dbReference type="InterPro" id="IPR040348">
    <property type="entry name" value="POLAR-like"/>
</dbReference>
<feature type="coiled-coil region" evidence="1">
    <location>
        <begin position="211"/>
        <end position="245"/>
    </location>
</feature>
<dbReference type="STRING" id="35608.A0A2U1QAZ1"/>
<feature type="coiled-coil region" evidence="1">
    <location>
        <begin position="294"/>
        <end position="325"/>
    </location>
</feature>
<name>A0A2U1QAZ1_ARTAN</name>
<dbReference type="AlphaFoldDB" id="A0A2U1QAZ1"/>
<proteinExistence type="predicted"/>
<evidence type="ECO:0000313" key="4">
    <source>
        <dbReference type="Proteomes" id="UP000245207"/>
    </source>
</evidence>
<reference evidence="3 4" key="1">
    <citation type="journal article" date="2018" name="Mol. Plant">
        <title>The genome of Artemisia annua provides insight into the evolution of Asteraceae family and artemisinin biosynthesis.</title>
        <authorList>
            <person name="Shen Q."/>
            <person name="Zhang L."/>
            <person name="Liao Z."/>
            <person name="Wang S."/>
            <person name="Yan T."/>
            <person name="Shi P."/>
            <person name="Liu M."/>
            <person name="Fu X."/>
            <person name="Pan Q."/>
            <person name="Wang Y."/>
            <person name="Lv Z."/>
            <person name="Lu X."/>
            <person name="Zhang F."/>
            <person name="Jiang W."/>
            <person name="Ma Y."/>
            <person name="Chen M."/>
            <person name="Hao X."/>
            <person name="Li L."/>
            <person name="Tang Y."/>
            <person name="Lv G."/>
            <person name="Zhou Y."/>
            <person name="Sun X."/>
            <person name="Brodelius P.E."/>
            <person name="Rose J.K.C."/>
            <person name="Tang K."/>
        </authorList>
    </citation>
    <scope>NUCLEOTIDE SEQUENCE [LARGE SCALE GENOMIC DNA]</scope>
    <source>
        <strain evidence="4">cv. Huhao1</strain>
        <tissue evidence="3">Leaf</tissue>
    </source>
</reference>
<dbReference type="EMBL" id="PKPP01000260">
    <property type="protein sequence ID" value="PWA95168.1"/>
    <property type="molecule type" value="Genomic_DNA"/>
</dbReference>
<keyword evidence="1" id="KW-0175">Coiled coil</keyword>
<comment type="caution">
    <text evidence="3">The sequence shown here is derived from an EMBL/GenBank/DDBJ whole genome shotgun (WGS) entry which is preliminary data.</text>
</comment>
<feature type="compositionally biased region" description="Polar residues" evidence="2">
    <location>
        <begin position="429"/>
        <end position="447"/>
    </location>
</feature>
<keyword evidence="4" id="KW-1185">Reference proteome</keyword>
<dbReference type="Proteomes" id="UP000245207">
    <property type="component" value="Unassembled WGS sequence"/>
</dbReference>
<dbReference type="GO" id="GO:0008356">
    <property type="term" value="P:asymmetric cell division"/>
    <property type="evidence" value="ECO:0007669"/>
    <property type="project" value="InterPro"/>
</dbReference>
<evidence type="ECO:0000256" key="1">
    <source>
        <dbReference type="SAM" id="Coils"/>
    </source>
</evidence>
<protein>
    <submittedName>
        <fullName evidence="3">Uncharacterized protein</fullName>
    </submittedName>
</protein>
<dbReference type="PANTHER" id="PTHR33476:SF7">
    <property type="entry name" value="EMB|CAB62613.1"/>
    <property type="match status" value="1"/>
</dbReference>
<gene>
    <name evidence="3" type="ORF">CTI12_AA046920</name>
</gene>
<evidence type="ECO:0000256" key="2">
    <source>
        <dbReference type="SAM" id="MobiDB-lite"/>
    </source>
</evidence>
<feature type="region of interest" description="Disordered" evidence="2">
    <location>
        <begin position="419"/>
        <end position="451"/>
    </location>
</feature>
<evidence type="ECO:0000313" key="3">
    <source>
        <dbReference type="EMBL" id="PWA95168.1"/>
    </source>
</evidence>
<dbReference type="PANTHER" id="PTHR33476">
    <property type="entry name" value="EMB|CAB62613.1"/>
    <property type="match status" value="1"/>
</dbReference>